<feature type="compositionally biased region" description="Polar residues" evidence="1">
    <location>
        <begin position="171"/>
        <end position="183"/>
    </location>
</feature>
<gene>
    <name evidence="2" type="ORF">LTR24_008762</name>
</gene>
<protein>
    <submittedName>
        <fullName evidence="2">Uncharacterized protein</fullName>
    </submittedName>
</protein>
<evidence type="ECO:0000313" key="3">
    <source>
        <dbReference type="Proteomes" id="UP001345013"/>
    </source>
</evidence>
<evidence type="ECO:0000256" key="1">
    <source>
        <dbReference type="SAM" id="MobiDB-lite"/>
    </source>
</evidence>
<sequence length="404" mass="44301">MSAHSSEPSSSRRREQPQLSPKDVQLPPSPPFDFDDDYDSTPSRPASTERYSEPSIPTKPILHQLPVRSQNQSPSTPMARPHTSTGLTPPLMQRAHSSPGVDSNGRFVTPSQYYPNQRRPASPLGSGRRRSPLRIAMEESYPVSWSGLAIEPNIPEHAELDLSGRLPEGLSQISPTPTYHNTFPRSRRRPTSPLHASASAPSLAGPRTDMRAISPHAGGTSSPQPRYYPSDAFPNSFGYSSASSMPSTPSSFRSRSPSISSLETIEDSPDAEEAARLAAEGDAKYRAELGDSGSESGDSRRRSSLDGRASSLRSNKERKRWSVCGAERRADFSLEPIEERGTQTQRRIDDFYRTAYNTALLYFSFSEASSSKGLYRSSRTQHGEQALEDGSFARIAATKKAVVL</sequence>
<organism evidence="2 3">
    <name type="scientific">Lithohypha guttulata</name>
    <dbReference type="NCBI Taxonomy" id="1690604"/>
    <lineage>
        <taxon>Eukaryota</taxon>
        <taxon>Fungi</taxon>
        <taxon>Dikarya</taxon>
        <taxon>Ascomycota</taxon>
        <taxon>Pezizomycotina</taxon>
        <taxon>Eurotiomycetes</taxon>
        <taxon>Chaetothyriomycetidae</taxon>
        <taxon>Chaetothyriales</taxon>
        <taxon>Trichomeriaceae</taxon>
        <taxon>Lithohypha</taxon>
    </lineage>
</organism>
<feature type="region of interest" description="Disordered" evidence="1">
    <location>
        <begin position="167"/>
        <end position="312"/>
    </location>
</feature>
<feature type="compositionally biased region" description="Low complexity" evidence="1">
    <location>
        <begin position="191"/>
        <end position="206"/>
    </location>
</feature>
<accession>A0ABR0JZ43</accession>
<dbReference type="EMBL" id="JAVRRG010000161">
    <property type="protein sequence ID" value="KAK5080000.1"/>
    <property type="molecule type" value="Genomic_DNA"/>
</dbReference>
<proteinExistence type="predicted"/>
<keyword evidence="3" id="KW-1185">Reference proteome</keyword>
<comment type="caution">
    <text evidence="2">The sequence shown here is derived from an EMBL/GenBank/DDBJ whole genome shotgun (WGS) entry which is preliminary data.</text>
</comment>
<feature type="compositionally biased region" description="Basic and acidic residues" evidence="1">
    <location>
        <begin position="273"/>
        <end position="289"/>
    </location>
</feature>
<evidence type="ECO:0000313" key="2">
    <source>
        <dbReference type="EMBL" id="KAK5080000.1"/>
    </source>
</evidence>
<reference evidence="2 3" key="1">
    <citation type="submission" date="2023-08" db="EMBL/GenBank/DDBJ databases">
        <title>Black Yeasts Isolated from many extreme environments.</title>
        <authorList>
            <person name="Coleine C."/>
            <person name="Stajich J.E."/>
            <person name="Selbmann L."/>
        </authorList>
    </citation>
    <scope>NUCLEOTIDE SEQUENCE [LARGE SCALE GENOMIC DNA]</scope>
    <source>
        <strain evidence="2 3">CCFEE 5885</strain>
    </source>
</reference>
<dbReference type="Proteomes" id="UP001345013">
    <property type="component" value="Unassembled WGS sequence"/>
</dbReference>
<feature type="compositionally biased region" description="Polar residues" evidence="1">
    <location>
        <begin position="67"/>
        <end position="87"/>
    </location>
</feature>
<name>A0ABR0JZ43_9EURO</name>
<feature type="region of interest" description="Disordered" evidence="1">
    <location>
        <begin position="1"/>
        <end position="131"/>
    </location>
</feature>
<feature type="compositionally biased region" description="Low complexity" evidence="1">
    <location>
        <begin position="240"/>
        <end position="261"/>
    </location>
</feature>